<keyword evidence="2" id="KW-1185">Reference proteome</keyword>
<dbReference type="Proteomes" id="UP000017836">
    <property type="component" value="Unassembled WGS sequence"/>
</dbReference>
<organism evidence="1 2">
    <name type="scientific">Amborella trichopoda</name>
    <dbReference type="NCBI Taxonomy" id="13333"/>
    <lineage>
        <taxon>Eukaryota</taxon>
        <taxon>Viridiplantae</taxon>
        <taxon>Streptophyta</taxon>
        <taxon>Embryophyta</taxon>
        <taxon>Tracheophyta</taxon>
        <taxon>Spermatophyta</taxon>
        <taxon>Magnoliopsida</taxon>
        <taxon>Amborellales</taxon>
        <taxon>Amborellaceae</taxon>
        <taxon>Amborella</taxon>
    </lineage>
</organism>
<evidence type="ECO:0000313" key="2">
    <source>
        <dbReference type="Proteomes" id="UP000017836"/>
    </source>
</evidence>
<evidence type="ECO:0000313" key="1">
    <source>
        <dbReference type="EMBL" id="ERM99109.1"/>
    </source>
</evidence>
<reference evidence="2" key="1">
    <citation type="journal article" date="2013" name="Science">
        <title>The Amborella genome and the evolution of flowering plants.</title>
        <authorList>
            <consortium name="Amborella Genome Project"/>
        </authorList>
    </citation>
    <scope>NUCLEOTIDE SEQUENCE [LARGE SCALE GENOMIC DNA]</scope>
</reference>
<dbReference type="EMBL" id="KI395058">
    <property type="protein sequence ID" value="ERM99109.1"/>
    <property type="molecule type" value="Genomic_DNA"/>
</dbReference>
<protein>
    <submittedName>
        <fullName evidence="1">Uncharacterized protein</fullName>
    </submittedName>
</protein>
<accession>W1NWP9</accession>
<name>W1NWP9_AMBTC</name>
<sequence>MMEREGISTEEACWEEFEELERLSSLWIRTNGNFINKENQWDRKIFDKIQKLELEELGIFVPLGFASCEQNLEGRWRPSSSQSQIFDYFRIVMY</sequence>
<proteinExistence type="predicted"/>
<dbReference type="AlphaFoldDB" id="W1NWP9"/>
<gene>
    <name evidence="1" type="ORF">AMTR_s00101p00134020</name>
</gene>
<dbReference type="HOGENOM" id="CLU_2389171_0_0_1"/>
<dbReference type="Gramene" id="ERM99109">
    <property type="protein sequence ID" value="ERM99109"/>
    <property type="gene ID" value="AMTR_s00101p00134020"/>
</dbReference>